<evidence type="ECO:0000259" key="7">
    <source>
        <dbReference type="PROSITE" id="PS51321"/>
    </source>
</evidence>
<evidence type="ECO:0008006" key="10">
    <source>
        <dbReference type="Google" id="ProtNLM"/>
    </source>
</evidence>
<dbReference type="InterPro" id="IPR001222">
    <property type="entry name" value="Znf_TFIIS"/>
</dbReference>
<keyword evidence="1" id="KW-0479">Metal-binding</keyword>
<dbReference type="Pfam" id="PF07500">
    <property type="entry name" value="TFIIS_M"/>
    <property type="match status" value="1"/>
</dbReference>
<dbReference type="Pfam" id="PF01096">
    <property type="entry name" value="Zn_ribbon_TFIIS"/>
    <property type="match status" value="1"/>
</dbReference>
<dbReference type="PROSITE" id="PS00466">
    <property type="entry name" value="ZF_TFIIS_1"/>
    <property type="match status" value="1"/>
</dbReference>
<dbReference type="GO" id="GO:0006351">
    <property type="term" value="P:DNA-templated transcription"/>
    <property type="evidence" value="ECO:0007669"/>
    <property type="project" value="InterPro"/>
</dbReference>
<evidence type="ECO:0000256" key="5">
    <source>
        <dbReference type="PROSITE-ProRule" id="PRU00472"/>
    </source>
</evidence>
<feature type="domain" description="TFIIS central" evidence="7">
    <location>
        <begin position="107"/>
        <end position="217"/>
    </location>
</feature>
<dbReference type="InterPro" id="IPR003618">
    <property type="entry name" value="TFIIS_cen_dom"/>
</dbReference>
<dbReference type="GO" id="GO:0008270">
    <property type="term" value="F:zinc ion binding"/>
    <property type="evidence" value="ECO:0007669"/>
    <property type="project" value="UniProtKB-KW"/>
</dbReference>
<evidence type="ECO:0000256" key="1">
    <source>
        <dbReference type="ARBA" id="ARBA00022723"/>
    </source>
</evidence>
<dbReference type="Proteomes" id="UP000179807">
    <property type="component" value="Unassembled WGS sequence"/>
</dbReference>
<proteinExistence type="predicted"/>
<dbReference type="SMART" id="SM00440">
    <property type="entry name" value="ZnF_C2C2"/>
    <property type="match status" value="1"/>
</dbReference>
<evidence type="ECO:0000256" key="3">
    <source>
        <dbReference type="ARBA" id="ARBA00022833"/>
    </source>
</evidence>
<accession>A0A1J4KSK3</accession>
<keyword evidence="3" id="KW-0862">Zinc</keyword>
<dbReference type="AlphaFoldDB" id="A0A1J4KSK3"/>
<dbReference type="SUPFAM" id="SSF57783">
    <property type="entry name" value="Zinc beta-ribbon"/>
    <property type="match status" value="1"/>
</dbReference>
<dbReference type="PANTHER" id="PTHR11477:SF0">
    <property type="entry name" value="IP08861P-RELATED"/>
    <property type="match status" value="1"/>
</dbReference>
<dbReference type="CDD" id="cd13749">
    <property type="entry name" value="Zn-ribbon_TFIIS"/>
    <property type="match status" value="1"/>
</dbReference>
<dbReference type="Gene3D" id="2.20.25.10">
    <property type="match status" value="1"/>
</dbReference>
<name>A0A1J4KSK3_9EUKA</name>
<dbReference type="PROSITE" id="PS51321">
    <property type="entry name" value="TFIIS_CENTRAL"/>
    <property type="match status" value="1"/>
</dbReference>
<sequence length="262" mass="30381">MALLKEVESLRDHLKSISQAQKYDNPEVLNQVLDDFESLLRIDFTPDIINSTKIILTLAPYKTKPKNADIKKKAVDVFNYIIEKKKANAQHTPKRSESEEQFDIEKFAKNFTEVLKKGPEAESAKIKPSQLAKEIVEKISQKDNPKRLYAFLINCLNDPIKNEKFRLKERLLNGELSPADFASMTEDDLTTDEMKEKINQMRQENMDKAMVPKPPEAVSAFFRCRKCKSNRVTFFQLQTRSADEPMTNFCTCLECGNEWREY</sequence>
<dbReference type="PANTHER" id="PTHR11477">
    <property type="entry name" value="TRANSCRIPTION FACTOR S-II ZINC FINGER DOMAIN-CONTAINING PROTEIN"/>
    <property type="match status" value="1"/>
</dbReference>
<dbReference type="OrthoDB" id="44867at2759"/>
<evidence type="ECO:0000313" key="9">
    <source>
        <dbReference type="Proteomes" id="UP000179807"/>
    </source>
</evidence>
<evidence type="ECO:0000256" key="4">
    <source>
        <dbReference type="ARBA" id="ARBA00023242"/>
    </source>
</evidence>
<feature type="domain" description="TFIIS-type" evidence="6">
    <location>
        <begin position="220"/>
        <end position="260"/>
    </location>
</feature>
<evidence type="ECO:0000256" key="2">
    <source>
        <dbReference type="ARBA" id="ARBA00022771"/>
    </source>
</evidence>
<protein>
    <recommendedName>
        <fullName evidence="10">Transcription elongation factor S-II</fullName>
    </recommendedName>
</protein>
<organism evidence="8 9">
    <name type="scientific">Tritrichomonas foetus</name>
    <dbReference type="NCBI Taxonomy" id="1144522"/>
    <lineage>
        <taxon>Eukaryota</taxon>
        <taxon>Metamonada</taxon>
        <taxon>Parabasalia</taxon>
        <taxon>Tritrichomonadida</taxon>
        <taxon>Tritrichomonadidae</taxon>
        <taxon>Tritrichomonas</taxon>
    </lineage>
</organism>
<dbReference type="RefSeq" id="XP_068365589.1">
    <property type="nucleotide sequence ID" value="XM_068499756.1"/>
</dbReference>
<reference evidence="8" key="1">
    <citation type="submission" date="2016-10" db="EMBL/GenBank/DDBJ databases">
        <authorList>
            <person name="Benchimol M."/>
            <person name="Almeida L.G."/>
            <person name="Vasconcelos A.T."/>
            <person name="Perreira-Neves A."/>
            <person name="Rosa I.A."/>
            <person name="Tasca T."/>
            <person name="Bogo M.R."/>
            <person name="de Souza W."/>
        </authorList>
    </citation>
    <scope>NUCLEOTIDE SEQUENCE [LARGE SCALE GENOMIC DNA]</scope>
    <source>
        <strain evidence="8">K</strain>
    </source>
</reference>
<dbReference type="PROSITE" id="PS51133">
    <property type="entry name" value="ZF_TFIIS_2"/>
    <property type="match status" value="1"/>
</dbReference>
<dbReference type="GO" id="GO:0003676">
    <property type="term" value="F:nucleic acid binding"/>
    <property type="evidence" value="ECO:0007669"/>
    <property type="project" value="InterPro"/>
</dbReference>
<dbReference type="GO" id="GO:0005634">
    <property type="term" value="C:nucleus"/>
    <property type="evidence" value="ECO:0007669"/>
    <property type="project" value="TreeGrafter"/>
</dbReference>
<comment type="caution">
    <text evidence="8">The sequence shown here is derived from an EMBL/GenBank/DDBJ whole genome shotgun (WGS) entry which is preliminary data.</text>
</comment>
<dbReference type="VEuPathDB" id="TrichDB:TRFO_17733"/>
<gene>
    <name evidence="8" type="ORF">TRFO_17733</name>
</gene>
<keyword evidence="9" id="KW-1185">Reference proteome</keyword>
<dbReference type="EMBL" id="MLAK01000563">
    <property type="protein sequence ID" value="OHT12453.1"/>
    <property type="molecule type" value="Genomic_DNA"/>
</dbReference>
<evidence type="ECO:0000259" key="6">
    <source>
        <dbReference type="PROSITE" id="PS51133"/>
    </source>
</evidence>
<keyword evidence="2 5" id="KW-0863">Zinc-finger</keyword>
<dbReference type="GeneID" id="94834460"/>
<dbReference type="PIRSF" id="PIRSF006704">
    <property type="entry name" value="TF_IIS"/>
    <property type="match status" value="1"/>
</dbReference>
<dbReference type="InterPro" id="IPR035100">
    <property type="entry name" value="TF_IIS-typ"/>
</dbReference>
<evidence type="ECO:0000313" key="8">
    <source>
        <dbReference type="EMBL" id="OHT12453.1"/>
    </source>
</evidence>
<keyword evidence="4" id="KW-0539">Nucleus</keyword>